<evidence type="ECO:0000256" key="5">
    <source>
        <dbReference type="ARBA" id="ARBA00022679"/>
    </source>
</evidence>
<dbReference type="InterPro" id="IPR002034">
    <property type="entry name" value="AIPM/Hcit_synth_CS"/>
</dbReference>
<comment type="caution">
    <text evidence="11">The sequence shown here is derived from an EMBL/GenBank/DDBJ whole genome shotgun (WGS) entry which is preliminary data.</text>
</comment>
<keyword evidence="12" id="KW-1185">Reference proteome</keyword>
<comment type="pathway">
    <text evidence="1">Amino-acid biosynthesis; L-isoleucine biosynthesis; 2-oxobutanoate from pyruvate: step 1/3.</text>
</comment>
<dbReference type="SUPFAM" id="SSF51569">
    <property type="entry name" value="Aldolase"/>
    <property type="match status" value="1"/>
</dbReference>
<dbReference type="Pfam" id="PF08502">
    <property type="entry name" value="LeuA_dimer"/>
    <property type="match status" value="1"/>
</dbReference>
<name>A0A4Y8PG53_9BACT</name>
<dbReference type="GO" id="GO:0003852">
    <property type="term" value="F:2-isopropylmalate synthase activity"/>
    <property type="evidence" value="ECO:0007669"/>
    <property type="project" value="InterPro"/>
</dbReference>
<gene>
    <name evidence="11" type="ORF">A7Q10_05235</name>
</gene>
<dbReference type="InterPro" id="IPR013785">
    <property type="entry name" value="Aldolase_TIM"/>
</dbReference>
<evidence type="ECO:0000256" key="8">
    <source>
        <dbReference type="NCBIfam" id="TIGR00977"/>
    </source>
</evidence>
<evidence type="ECO:0000256" key="7">
    <source>
        <dbReference type="ARBA" id="ARBA00048263"/>
    </source>
</evidence>
<dbReference type="PANTHER" id="PTHR43538:SF1">
    <property type="entry name" value="(R)-CITRAMALATE SYNTHASE"/>
    <property type="match status" value="1"/>
</dbReference>
<feature type="domain" description="Pyruvate carboxyltransferase" evidence="10">
    <location>
        <begin position="9"/>
        <end position="271"/>
    </location>
</feature>
<dbReference type="InterPro" id="IPR005675">
    <property type="entry name" value="Citramal_synthase"/>
</dbReference>
<sequence>MNTVNPSRLVLYDTTLRDGSQGEAIHFSLSDKLRVAKRLDEFGINYIEGGWPGSNPKDFSFFTHLKDLELKQAKIAAFGSTRRAQLHVEEDPQIKLLLEAQSPVITLFGKSWLFHVLEVLKTTPEENLAMIRDSIKFLKSHGREVIFDAEHFFDGYKADKAYALECIKEAEEAGADYIVLCDTNGGSLPWEIGTITTDVLAHCKTPLGIHTHNDCELAVANALVAVKAGVQQVQGTINGYGERTGNCNLISVIANLELKMGQKVLPPGKLKELRELSLFVDEIANIKPNPRAPFVGKSAFAHKGGTHVNALQKVLRSYEHIDPSAVGNNRRVLVGELSGKSNIILKAKDLGIILEENNPNIQRVLNKIKELEAKGYEFESAEASFALLLKKTLSPYPPFFNLMEYHVSIRQLPSKNYKVCEATVKLSIRGERIYTVAEGDGPVHALDRALREALAKFYPEISQVRLEDYKVRIVDSKEGTASSIRVWVESTDGKKSWSTVGVSHDIVEASWLALFDSIEYWLLKS</sequence>
<evidence type="ECO:0000256" key="4">
    <source>
        <dbReference type="ARBA" id="ARBA00022624"/>
    </source>
</evidence>
<dbReference type="CDD" id="cd07941">
    <property type="entry name" value="DRE_TIM_LeuA3"/>
    <property type="match status" value="1"/>
</dbReference>
<dbReference type="GO" id="GO:0009097">
    <property type="term" value="P:isoleucine biosynthetic process"/>
    <property type="evidence" value="ECO:0007669"/>
    <property type="project" value="UniProtKB-UniRule"/>
</dbReference>
<dbReference type="SUPFAM" id="SSF110921">
    <property type="entry name" value="2-isopropylmalate synthase LeuA, allosteric (dimerisation) domain"/>
    <property type="match status" value="1"/>
</dbReference>
<dbReference type="UniPathway" id="UPA00047">
    <property type="reaction ID" value="UER00066"/>
</dbReference>
<dbReference type="GO" id="GO:0009098">
    <property type="term" value="P:L-leucine biosynthetic process"/>
    <property type="evidence" value="ECO:0007669"/>
    <property type="project" value="InterPro"/>
</dbReference>
<dbReference type="Pfam" id="PF00682">
    <property type="entry name" value="HMGL-like"/>
    <property type="match status" value="1"/>
</dbReference>
<accession>A0A4Y8PG53</accession>
<dbReference type="GO" id="GO:0043714">
    <property type="term" value="F:(R)-citramalate synthase activity"/>
    <property type="evidence" value="ECO:0007669"/>
    <property type="project" value="UniProtKB-UniRule"/>
</dbReference>
<keyword evidence="5 9" id="KW-0808">Transferase</keyword>
<dbReference type="InterPro" id="IPR036230">
    <property type="entry name" value="LeuA_allosteric_dom_sf"/>
</dbReference>
<evidence type="ECO:0000259" key="10">
    <source>
        <dbReference type="PROSITE" id="PS50991"/>
    </source>
</evidence>
<dbReference type="PROSITE" id="PS00815">
    <property type="entry name" value="AIPM_HOMOCIT_SYNTH_1"/>
    <property type="match status" value="1"/>
</dbReference>
<evidence type="ECO:0000256" key="9">
    <source>
        <dbReference type="RuleBase" id="RU003523"/>
    </source>
</evidence>
<dbReference type="InterPro" id="IPR013709">
    <property type="entry name" value="2-isopropylmalate_synth_dimer"/>
</dbReference>
<evidence type="ECO:0000256" key="3">
    <source>
        <dbReference type="ARBA" id="ARBA00022605"/>
    </source>
</evidence>
<keyword evidence="4" id="KW-0412">Isoleucine biosynthesis</keyword>
<dbReference type="InterPro" id="IPR054691">
    <property type="entry name" value="LeuA/HCS_post-cat"/>
</dbReference>
<dbReference type="EC" id="2.3.3.21" evidence="8"/>
<comment type="catalytic activity">
    <reaction evidence="7">
        <text>pyruvate + acetyl-CoA + H2O = (3R)-citramalate + CoA + H(+)</text>
        <dbReference type="Rhea" id="RHEA:19045"/>
        <dbReference type="ChEBI" id="CHEBI:15361"/>
        <dbReference type="ChEBI" id="CHEBI:15377"/>
        <dbReference type="ChEBI" id="CHEBI:15378"/>
        <dbReference type="ChEBI" id="CHEBI:30934"/>
        <dbReference type="ChEBI" id="CHEBI:57287"/>
        <dbReference type="ChEBI" id="CHEBI:57288"/>
        <dbReference type="EC" id="2.3.3.21"/>
    </reaction>
</comment>
<proteinExistence type="inferred from homology"/>
<protein>
    <recommendedName>
        <fullName evidence="8">Citramalate synthase</fullName>
        <ecNumber evidence="8">2.3.3.21</ecNumber>
    </recommendedName>
</protein>
<dbReference type="PROSITE" id="PS50991">
    <property type="entry name" value="PYR_CT"/>
    <property type="match status" value="1"/>
</dbReference>
<evidence type="ECO:0000256" key="2">
    <source>
        <dbReference type="ARBA" id="ARBA00006154"/>
    </source>
</evidence>
<dbReference type="Gene3D" id="3.20.20.70">
    <property type="entry name" value="Aldolase class I"/>
    <property type="match status" value="1"/>
</dbReference>
<dbReference type="SMART" id="SM00917">
    <property type="entry name" value="LeuA_dimer"/>
    <property type="match status" value="1"/>
</dbReference>
<evidence type="ECO:0000313" key="12">
    <source>
        <dbReference type="Proteomes" id="UP000297713"/>
    </source>
</evidence>
<evidence type="ECO:0000256" key="6">
    <source>
        <dbReference type="ARBA" id="ARBA00023304"/>
    </source>
</evidence>
<dbReference type="AlphaFoldDB" id="A0A4Y8PG53"/>
<keyword evidence="6" id="KW-0100">Branched-chain amino acid biosynthesis</keyword>
<evidence type="ECO:0000313" key="11">
    <source>
        <dbReference type="EMBL" id="TFE71140.1"/>
    </source>
</evidence>
<dbReference type="Gene3D" id="3.30.160.270">
    <property type="match status" value="1"/>
</dbReference>
<comment type="similarity">
    <text evidence="2 9">Belongs to the alpha-IPM synthase/homocitrate synthase family.</text>
</comment>
<dbReference type="Pfam" id="PF22617">
    <property type="entry name" value="HCS_D2"/>
    <property type="match status" value="1"/>
</dbReference>
<dbReference type="OrthoDB" id="9804858at2"/>
<dbReference type="EMBL" id="LXQC01000090">
    <property type="protein sequence ID" value="TFE71140.1"/>
    <property type="molecule type" value="Genomic_DNA"/>
</dbReference>
<dbReference type="NCBIfam" id="TIGR00977">
    <property type="entry name" value="citramal_synth"/>
    <property type="match status" value="1"/>
</dbReference>
<reference evidence="11 12" key="1">
    <citation type="submission" date="2016-05" db="EMBL/GenBank/DDBJ databases">
        <title>Diversity and Homogeneity among Thermoacidophilic Verrucomicrobia Methanotrophs Linked with Geographical Origin.</title>
        <authorList>
            <person name="Erikstad H.-A."/>
            <person name="Smestad N.B."/>
            <person name="Ceballos R.M."/>
            <person name="Birkeland N.-K."/>
        </authorList>
    </citation>
    <scope>NUCLEOTIDE SEQUENCE [LARGE SCALE GENOMIC DNA]</scope>
    <source>
        <strain evidence="11 12">Phi</strain>
    </source>
</reference>
<evidence type="ECO:0000256" key="1">
    <source>
        <dbReference type="ARBA" id="ARBA00004743"/>
    </source>
</evidence>
<organism evidence="11 12">
    <name type="scientific">Methylacidiphilum caldifontis</name>
    <dbReference type="NCBI Taxonomy" id="2795386"/>
    <lineage>
        <taxon>Bacteria</taxon>
        <taxon>Pseudomonadati</taxon>
        <taxon>Verrucomicrobiota</taxon>
        <taxon>Methylacidiphilae</taxon>
        <taxon>Methylacidiphilales</taxon>
        <taxon>Methylacidiphilaceae</taxon>
        <taxon>Methylacidiphilum (ex Ratnadevi et al. 2023)</taxon>
    </lineage>
</organism>
<dbReference type="Proteomes" id="UP000297713">
    <property type="component" value="Unassembled WGS sequence"/>
</dbReference>
<dbReference type="PANTHER" id="PTHR43538">
    <property type="entry name" value="ALPHA-IPM SYNTHASE/HOMOCITRATE SYNTHASE"/>
    <property type="match status" value="1"/>
</dbReference>
<keyword evidence="3" id="KW-0028">Amino-acid biosynthesis</keyword>
<dbReference type="RefSeq" id="WP_134439380.1">
    <property type="nucleotide sequence ID" value="NZ_CP065957.1"/>
</dbReference>
<dbReference type="Gene3D" id="1.10.238.260">
    <property type="match status" value="1"/>
</dbReference>
<dbReference type="InterPro" id="IPR000891">
    <property type="entry name" value="PYR_CT"/>
</dbReference>